<evidence type="ECO:0000256" key="8">
    <source>
        <dbReference type="PIRSR" id="PIRSR605856-50"/>
    </source>
</evidence>
<reference evidence="12" key="1">
    <citation type="submission" date="2018-02" db="EMBL/GenBank/DDBJ databases">
        <authorList>
            <person name="Hausmann B."/>
        </authorList>
    </citation>
    <scope>NUCLEOTIDE SEQUENCE [LARGE SCALE GENOMIC DNA]</scope>
    <source>
        <strain evidence="12">Peat soil MAG SbF1</strain>
    </source>
</reference>
<evidence type="ECO:0000313" key="12">
    <source>
        <dbReference type="Proteomes" id="UP000238916"/>
    </source>
</evidence>
<evidence type="ECO:0000256" key="5">
    <source>
        <dbReference type="ARBA" id="ARBA00022898"/>
    </source>
</evidence>
<dbReference type="InterPro" id="IPR001926">
    <property type="entry name" value="TrpB-like_PALP"/>
</dbReference>
<protein>
    <recommendedName>
        <fullName evidence="7">O-acetylserine (thiol)-lyase</fullName>
    </recommendedName>
</protein>
<dbReference type="InterPro" id="IPR036052">
    <property type="entry name" value="TrpB-like_PALP_sf"/>
</dbReference>
<dbReference type="NCBIfam" id="TIGR01136">
    <property type="entry name" value="cysKM"/>
    <property type="match status" value="1"/>
</dbReference>
<evidence type="ECO:0000256" key="9">
    <source>
        <dbReference type="PIRSR" id="PIRSR605856-51"/>
    </source>
</evidence>
<keyword evidence="4 11" id="KW-0808">Transferase</keyword>
<feature type="binding site" evidence="8">
    <location>
        <position position="258"/>
    </location>
    <ligand>
        <name>pyridoxal 5'-phosphate</name>
        <dbReference type="ChEBI" id="CHEBI:597326"/>
    </ligand>
</feature>
<dbReference type="InterPro" id="IPR001216">
    <property type="entry name" value="P-phosphate_BS"/>
</dbReference>
<evidence type="ECO:0000256" key="3">
    <source>
        <dbReference type="ARBA" id="ARBA00022605"/>
    </source>
</evidence>
<evidence type="ECO:0000256" key="1">
    <source>
        <dbReference type="ARBA" id="ARBA00001933"/>
    </source>
</evidence>
<dbReference type="SUPFAM" id="SSF53686">
    <property type="entry name" value="Tryptophan synthase beta subunit-like PLP-dependent enzymes"/>
    <property type="match status" value="1"/>
</dbReference>
<dbReference type="CDD" id="cd01561">
    <property type="entry name" value="CBS_like"/>
    <property type="match status" value="1"/>
</dbReference>
<dbReference type="PANTHER" id="PTHR10314">
    <property type="entry name" value="CYSTATHIONINE BETA-SYNTHASE"/>
    <property type="match status" value="1"/>
</dbReference>
<name>A0A2U3K9P4_9FIRM</name>
<evidence type="ECO:0000256" key="2">
    <source>
        <dbReference type="ARBA" id="ARBA00007103"/>
    </source>
</evidence>
<evidence type="ECO:0000256" key="7">
    <source>
        <dbReference type="ARBA" id="ARBA00030296"/>
    </source>
</evidence>
<keyword evidence="3" id="KW-0028">Amino-acid biosynthesis</keyword>
<feature type="domain" description="Tryptophan synthase beta chain-like PALP" evidence="10">
    <location>
        <begin position="6"/>
        <end position="283"/>
    </location>
</feature>
<evidence type="ECO:0000259" key="10">
    <source>
        <dbReference type="Pfam" id="PF00291"/>
    </source>
</evidence>
<feature type="binding site" evidence="8">
    <location>
        <position position="72"/>
    </location>
    <ligand>
        <name>pyridoxal 5'-phosphate</name>
        <dbReference type="ChEBI" id="CHEBI:597326"/>
    </ligand>
</feature>
<dbReference type="Proteomes" id="UP000238916">
    <property type="component" value="Unassembled WGS sequence"/>
</dbReference>
<dbReference type="PROSITE" id="PS00901">
    <property type="entry name" value="CYS_SYNTHASE"/>
    <property type="match status" value="1"/>
</dbReference>
<dbReference type="EMBL" id="OMOF01000069">
    <property type="protein sequence ID" value="SPF36391.1"/>
    <property type="molecule type" value="Genomic_DNA"/>
</dbReference>
<dbReference type="GO" id="GO:0006535">
    <property type="term" value="P:cysteine biosynthetic process from serine"/>
    <property type="evidence" value="ECO:0007669"/>
    <property type="project" value="InterPro"/>
</dbReference>
<sequence length="299" mass="32847">MFNNILDTIGHTPLVRINRLNPKPHIQLYAKLESFNPTGSIKDRIALKMIEQAEESGNLTRDKTIIEPTSGNTGIGLSMIGAVKGYAVEVVMSESVSIERRKMIEAFGARIVLTEASRGTDGAIRKAHELCLSHPGKYFMPNQFSNEYNKLAHYFTTASEIWEDTHGKVTHFISALGTSGTIMGVGMGLKNRNPDIQIVEAHPVRGHYIQGLKNMQEAIVPAIYDPTKIDRTVMIESEAAFSMSRAIVLQEGIFVGMSSGAAMLAALECIKDMNEGFVVVLFADGGEKYLSTNLYDHPV</sequence>
<dbReference type="Gene3D" id="3.40.50.1100">
    <property type="match status" value="2"/>
</dbReference>
<dbReference type="Pfam" id="PF00291">
    <property type="entry name" value="PALP"/>
    <property type="match status" value="1"/>
</dbReference>
<feature type="modified residue" description="N6-(pyridoxal phosphate)lysine" evidence="9">
    <location>
        <position position="42"/>
    </location>
</feature>
<evidence type="ECO:0000256" key="4">
    <source>
        <dbReference type="ARBA" id="ARBA00022679"/>
    </source>
</evidence>
<evidence type="ECO:0000313" key="11">
    <source>
        <dbReference type="EMBL" id="SPF36391.1"/>
    </source>
</evidence>
<accession>A0A2U3K9P4</accession>
<comment type="similarity">
    <text evidence="2">Belongs to the cysteine synthase/cystathionine beta-synthase family.</text>
</comment>
<evidence type="ECO:0000256" key="6">
    <source>
        <dbReference type="ARBA" id="ARBA00023192"/>
    </source>
</evidence>
<dbReference type="OrthoDB" id="9808024at2"/>
<dbReference type="InterPro" id="IPR050214">
    <property type="entry name" value="Cys_Synth/Cystath_Beta-Synth"/>
</dbReference>
<dbReference type="AlphaFoldDB" id="A0A2U3K9P4"/>
<keyword evidence="6" id="KW-0198">Cysteine biosynthesis</keyword>
<proteinExistence type="inferred from homology"/>
<dbReference type="GO" id="GO:0004124">
    <property type="term" value="F:cysteine synthase activity"/>
    <property type="evidence" value="ECO:0007669"/>
    <property type="project" value="InterPro"/>
</dbReference>
<dbReference type="FunFam" id="3.40.50.1100:FF:000003">
    <property type="entry name" value="Cystathionine beta-synthase"/>
    <property type="match status" value="1"/>
</dbReference>
<gene>
    <name evidence="11" type="primary">cysM</name>
    <name evidence="11" type="ORF">SBF1_1600004</name>
</gene>
<feature type="binding site" evidence="8">
    <location>
        <begin position="177"/>
        <end position="181"/>
    </location>
    <ligand>
        <name>pyridoxal 5'-phosphate</name>
        <dbReference type="ChEBI" id="CHEBI:597326"/>
    </ligand>
</feature>
<comment type="cofactor">
    <cofactor evidence="1 8">
        <name>pyridoxal 5'-phosphate</name>
        <dbReference type="ChEBI" id="CHEBI:597326"/>
    </cofactor>
</comment>
<keyword evidence="5 8" id="KW-0663">Pyridoxal phosphate</keyword>
<dbReference type="InterPro" id="IPR005856">
    <property type="entry name" value="Cys_synth"/>
</dbReference>
<organism evidence="11 12">
    <name type="scientific">Candidatus Desulfosporosinus infrequens</name>
    <dbReference type="NCBI Taxonomy" id="2043169"/>
    <lineage>
        <taxon>Bacteria</taxon>
        <taxon>Bacillati</taxon>
        <taxon>Bacillota</taxon>
        <taxon>Clostridia</taxon>
        <taxon>Eubacteriales</taxon>
        <taxon>Desulfitobacteriaceae</taxon>
        <taxon>Desulfosporosinus</taxon>
    </lineage>
</organism>